<feature type="signal peptide" evidence="1">
    <location>
        <begin position="1"/>
        <end position="24"/>
    </location>
</feature>
<gene>
    <name evidence="2" type="ORF">L3X39_10635</name>
</gene>
<proteinExistence type="predicted"/>
<dbReference type="RefSeq" id="WP_237231769.1">
    <property type="nucleotide sequence ID" value="NZ_JAKKDV010000004.1"/>
</dbReference>
<organism evidence="2 3">
    <name type="scientific">Flaviramulus multivorans</name>
    <dbReference type="NCBI Taxonomy" id="1304750"/>
    <lineage>
        <taxon>Bacteria</taxon>
        <taxon>Pseudomonadati</taxon>
        <taxon>Bacteroidota</taxon>
        <taxon>Flavobacteriia</taxon>
        <taxon>Flavobacteriales</taxon>
        <taxon>Flavobacteriaceae</taxon>
        <taxon>Flaviramulus</taxon>
    </lineage>
</organism>
<evidence type="ECO:0000313" key="3">
    <source>
        <dbReference type="Proteomes" id="UP001200022"/>
    </source>
</evidence>
<accession>A0ABS9IKG5</accession>
<keyword evidence="1" id="KW-0732">Signal</keyword>
<protein>
    <submittedName>
        <fullName evidence="2">Uncharacterized protein</fullName>
    </submittedName>
</protein>
<evidence type="ECO:0000256" key="1">
    <source>
        <dbReference type="SAM" id="SignalP"/>
    </source>
</evidence>
<name>A0ABS9IKG5_9FLAO</name>
<dbReference type="Proteomes" id="UP001200022">
    <property type="component" value="Unassembled WGS sequence"/>
</dbReference>
<dbReference type="EMBL" id="JAKKDV010000004">
    <property type="protein sequence ID" value="MCF7561092.1"/>
    <property type="molecule type" value="Genomic_DNA"/>
</dbReference>
<evidence type="ECO:0000313" key="2">
    <source>
        <dbReference type="EMBL" id="MCF7561092.1"/>
    </source>
</evidence>
<keyword evidence="3" id="KW-1185">Reference proteome</keyword>
<feature type="chain" id="PRO_5047449768" evidence="1">
    <location>
        <begin position="25"/>
        <end position="260"/>
    </location>
</feature>
<comment type="caution">
    <text evidence="2">The sequence shown here is derived from an EMBL/GenBank/DDBJ whole genome shotgun (WGS) entry which is preliminary data.</text>
</comment>
<reference evidence="2 3" key="1">
    <citation type="submission" date="2022-01" db="EMBL/GenBank/DDBJ databases">
        <title>Draft genome sequence of Sabulilitoribacter multivorans KCTC 32326.</title>
        <authorList>
            <person name="Oh J.-S."/>
        </authorList>
    </citation>
    <scope>NUCLEOTIDE SEQUENCE [LARGE SCALE GENOMIC DNA]</scope>
    <source>
        <strain evidence="2 3">M-M16</strain>
    </source>
</reference>
<sequence>MKITALLKTTCAVILFLTTTVVLAQDSIKIIESLPSNSEKLNVILPKAYWFNKYKIILENYGVAKIKEGISSTSTNNINGVTYAETKQKISVVLTDSENNTSHLQARTVQNGEFVVKEDILLNRVLNIGIEGEEIQSMIFYPKTLIGTITTNINNSENWNFNIKVFDLKVRNPRDYLFTEIGSLNNGVRTISIIRTNLDSNSNIDVKNDISKGALFYEFLENGISLGAVTSYDESSIWFKPGLDSITKLILCTAMLSIEF</sequence>